<evidence type="ECO:0000256" key="6">
    <source>
        <dbReference type="SAM" id="SignalP"/>
    </source>
</evidence>
<dbReference type="EMBL" id="CP089984">
    <property type="protein sequence ID" value="WXB13790.1"/>
    <property type="molecule type" value="Genomic_DNA"/>
</dbReference>
<organism evidence="8 9">
    <name type="scientific">Pendulispora albinea</name>
    <dbReference type="NCBI Taxonomy" id="2741071"/>
    <lineage>
        <taxon>Bacteria</taxon>
        <taxon>Pseudomonadati</taxon>
        <taxon>Myxococcota</taxon>
        <taxon>Myxococcia</taxon>
        <taxon>Myxococcales</taxon>
        <taxon>Sorangiineae</taxon>
        <taxon>Pendulisporaceae</taxon>
        <taxon>Pendulispora</taxon>
    </lineage>
</organism>
<accession>A0ABZ2LSS9</accession>
<evidence type="ECO:0000256" key="4">
    <source>
        <dbReference type="ARBA" id="ARBA00022825"/>
    </source>
</evidence>
<evidence type="ECO:0000256" key="1">
    <source>
        <dbReference type="ARBA" id="ARBA00011073"/>
    </source>
</evidence>
<feature type="signal peptide" evidence="6">
    <location>
        <begin position="1"/>
        <end position="20"/>
    </location>
</feature>
<feature type="domain" description="Peptidase S8/S53" evidence="7">
    <location>
        <begin position="127"/>
        <end position="323"/>
    </location>
</feature>
<evidence type="ECO:0000313" key="9">
    <source>
        <dbReference type="Proteomes" id="UP001370348"/>
    </source>
</evidence>
<dbReference type="PROSITE" id="PS51892">
    <property type="entry name" value="SUBTILASE"/>
    <property type="match status" value="1"/>
</dbReference>
<dbReference type="PANTHER" id="PTHR43806:SF11">
    <property type="entry name" value="CEREVISIN-RELATED"/>
    <property type="match status" value="1"/>
</dbReference>
<keyword evidence="4 5" id="KW-0720">Serine protease</keyword>
<sequence length="835" mass="85280">MMRRIVVAAALVGSVFPAAAAAESVHPEGAGVLRVLGARSTQTLAPGASRIGGLVAIPSGSTAASLGVEPFAPGIGRVSGTPASLIAFSSAHPEVHMEVTTPLHLLMSTARGTVQADRAFDTLGADGAGTLVGVADTGIDVSHPEFLDATGHSRIAWLIDMGMAPAGLHPDLENLYGVKDASGRVVSGAVFNAREIDQLIAEKRPLPVDKVGHGTHVSSIAAGDGDDLGTPGSYRGIAPKARLVVAGLGGLSTGISNDDLLRGVKFIFDRADLEKQPVAVNMSLGGDFGPHDGTTLWEQALASFVGPAHPGRAIIAAAGNSGSIAGTGAIHQSVRVTDGSIARVPITTHGADDGGVQIWVTLRAGANLKIGLDAPEGRWIAPIGEGREQGKNTKDFQAGVIYGSGLKGSPVPASSRGAIVLWTGKWPKGTYYVTFEGEGTADLFLGQTGEVQTIKPAYFEAGIREGTINLPGTHPSILAVGCTVNRPTWMSITGGKVGVKVPFLDMAGGMVDPSREPAPPTAGDACWFTSAGPTVNGTPKPEISAPGAGIVAAMSKSAKPGSSGSMFTTNCPPVTPGGSDRDPRCFQIDETHAVGLGTSMAAPMVTGAAALLFQRDPTLTQDKITALLQAGAHRFRANPPFEDQGGPGELDVMGALDALEQMKNPALALPSAGTSWITLSADHAAADGSTPMTAIVELRTADGQHRADMFDGARLQPRVELDGKPLVTLATMLRRGPGLWSYAFAVPKGNGGSKLLLGATFDGSDIVAPKTVPIAADLWVAHYPTSAKGGCNVVGAGTPAGPRPLWACAGGLALLGVAVRRGGRRGRGAVTPRPR</sequence>
<evidence type="ECO:0000256" key="2">
    <source>
        <dbReference type="ARBA" id="ARBA00022670"/>
    </source>
</evidence>
<reference evidence="8 9" key="1">
    <citation type="submission" date="2021-12" db="EMBL/GenBank/DDBJ databases">
        <title>Discovery of the Pendulisporaceae a myxobacterial family with distinct sporulation behavior and unique specialized metabolism.</title>
        <authorList>
            <person name="Garcia R."/>
            <person name="Popoff A."/>
            <person name="Bader C.D."/>
            <person name="Loehr J."/>
            <person name="Walesch S."/>
            <person name="Walt C."/>
            <person name="Boldt J."/>
            <person name="Bunk B."/>
            <person name="Haeckl F.J.F.P.J."/>
            <person name="Gunesch A.P."/>
            <person name="Birkelbach J."/>
            <person name="Nuebel U."/>
            <person name="Pietschmann T."/>
            <person name="Bach T."/>
            <person name="Mueller R."/>
        </authorList>
    </citation>
    <scope>NUCLEOTIDE SEQUENCE [LARGE SCALE GENOMIC DNA]</scope>
    <source>
        <strain evidence="8 9">MSr11954</strain>
    </source>
</reference>
<dbReference type="PANTHER" id="PTHR43806">
    <property type="entry name" value="PEPTIDASE S8"/>
    <property type="match status" value="1"/>
</dbReference>
<feature type="domain" description="Peptidase S8/S53" evidence="7">
    <location>
        <begin position="466"/>
        <end position="632"/>
    </location>
</feature>
<dbReference type="Pfam" id="PF00082">
    <property type="entry name" value="Peptidase_S8"/>
    <property type="match status" value="2"/>
</dbReference>
<evidence type="ECO:0000256" key="3">
    <source>
        <dbReference type="ARBA" id="ARBA00022801"/>
    </source>
</evidence>
<dbReference type="InterPro" id="IPR036852">
    <property type="entry name" value="Peptidase_S8/S53_dom_sf"/>
</dbReference>
<feature type="active site" description="Charge relay system" evidence="5">
    <location>
        <position position="599"/>
    </location>
</feature>
<keyword evidence="2 5" id="KW-0645">Protease</keyword>
<gene>
    <name evidence="8" type="ORF">LZC94_38900</name>
</gene>
<dbReference type="PROSITE" id="PS00137">
    <property type="entry name" value="SUBTILASE_HIS"/>
    <property type="match status" value="1"/>
</dbReference>
<feature type="active site" description="Charge relay system" evidence="5">
    <location>
        <position position="136"/>
    </location>
</feature>
<dbReference type="PRINTS" id="PR00723">
    <property type="entry name" value="SUBTILISIN"/>
</dbReference>
<dbReference type="InterPro" id="IPR000209">
    <property type="entry name" value="Peptidase_S8/S53_dom"/>
</dbReference>
<protein>
    <submittedName>
        <fullName evidence="8">S8 family serine peptidase</fullName>
    </submittedName>
</protein>
<dbReference type="InterPro" id="IPR023828">
    <property type="entry name" value="Peptidase_S8_Ser-AS"/>
</dbReference>
<dbReference type="InterPro" id="IPR050131">
    <property type="entry name" value="Peptidase_S8_subtilisin-like"/>
</dbReference>
<feature type="chain" id="PRO_5046803034" evidence="6">
    <location>
        <begin position="21"/>
        <end position="835"/>
    </location>
</feature>
<feature type="active site" description="Charge relay system" evidence="5">
    <location>
        <position position="213"/>
    </location>
</feature>
<dbReference type="InterPro" id="IPR015500">
    <property type="entry name" value="Peptidase_S8_subtilisin-rel"/>
</dbReference>
<proteinExistence type="inferred from homology"/>
<keyword evidence="3 5" id="KW-0378">Hydrolase</keyword>
<keyword evidence="6" id="KW-0732">Signal</keyword>
<dbReference type="PROSITE" id="PS00138">
    <property type="entry name" value="SUBTILASE_SER"/>
    <property type="match status" value="1"/>
</dbReference>
<evidence type="ECO:0000313" key="8">
    <source>
        <dbReference type="EMBL" id="WXB13790.1"/>
    </source>
</evidence>
<dbReference type="RefSeq" id="WP_394823406.1">
    <property type="nucleotide sequence ID" value="NZ_CP089984.1"/>
</dbReference>
<dbReference type="Proteomes" id="UP001370348">
    <property type="component" value="Chromosome"/>
</dbReference>
<dbReference type="SUPFAM" id="SSF52743">
    <property type="entry name" value="Subtilisin-like"/>
    <property type="match status" value="1"/>
</dbReference>
<dbReference type="Gene3D" id="3.40.50.200">
    <property type="entry name" value="Peptidase S8/S53 domain"/>
    <property type="match status" value="2"/>
</dbReference>
<evidence type="ECO:0000256" key="5">
    <source>
        <dbReference type="PROSITE-ProRule" id="PRU01240"/>
    </source>
</evidence>
<evidence type="ECO:0000259" key="7">
    <source>
        <dbReference type="Pfam" id="PF00082"/>
    </source>
</evidence>
<name>A0ABZ2LSS9_9BACT</name>
<comment type="similarity">
    <text evidence="1 5">Belongs to the peptidase S8 family.</text>
</comment>
<dbReference type="InterPro" id="IPR022398">
    <property type="entry name" value="Peptidase_S8_His-AS"/>
</dbReference>
<keyword evidence="9" id="KW-1185">Reference proteome</keyword>